<keyword evidence="4" id="KW-1185">Reference proteome</keyword>
<dbReference type="InterPro" id="IPR022028">
    <property type="entry name" value="DUF3604"/>
</dbReference>
<evidence type="ECO:0000256" key="1">
    <source>
        <dbReference type="SAM" id="MobiDB-lite"/>
    </source>
</evidence>
<feature type="region of interest" description="Disordered" evidence="1">
    <location>
        <begin position="31"/>
        <end position="50"/>
    </location>
</feature>
<accession>J9DGX5</accession>
<feature type="compositionally biased region" description="Low complexity" evidence="1">
    <location>
        <begin position="31"/>
        <end position="46"/>
    </location>
</feature>
<feature type="signal peptide" evidence="2">
    <location>
        <begin position="1"/>
        <end position="25"/>
    </location>
</feature>
<keyword evidence="2" id="KW-0732">Signal</keyword>
<feature type="chain" id="PRO_5003821618" description="DUF3604 domain-containing protein" evidence="2">
    <location>
        <begin position="26"/>
        <end position="652"/>
    </location>
</feature>
<proteinExistence type="predicted"/>
<protein>
    <recommendedName>
        <fullName evidence="5">DUF3604 domain-containing protein</fullName>
    </recommendedName>
</protein>
<organism evidence="3 4">
    <name type="scientific">alpha proteobacterium IMCC14465</name>
    <dbReference type="NCBI Taxonomy" id="1220535"/>
    <lineage>
        <taxon>Bacteria</taxon>
        <taxon>Pseudomonadati</taxon>
        <taxon>Pseudomonadota</taxon>
        <taxon>Alphaproteobacteria</taxon>
        <taxon>PS1 clade</taxon>
    </lineage>
</organism>
<comment type="caution">
    <text evidence="3">The sequence shown here is derived from an EMBL/GenBank/DDBJ whole genome shotgun (WGS) entry which is preliminary data.</text>
</comment>
<dbReference type="PATRIC" id="fig|1220535.3.peg.911"/>
<sequence length="652" mass="72671">MSISKFSRVGLFLVSMVFISASLVACGDQQDAQNNTNNNDASASNSERLKSDTPDGVYWGDLHIHSRLSMDSFSFGNRMLSADDAFKFAKGEPIEAHTGDMAQLKKPLDFLLVSDHAEFLGVVASIMDRKHGIDETELGKRWMGWLEENNIQAILNEWVGMLDEASSPVGAEAQKIEYPPDSFFNEVWQDMVDTAERHNDPGKFSAFSGYEWTSMIEGDNLHRVVIFRDGPEKTSGIIPVSSIESNDPEYLWARLDDYEQKTGGQVLAIPHNSNLSEGRMFSEERISGAMIDTAYANTRIRWEPVLEMTQVKGDSETHPLVSPDDVFADFENWDETDINRNEIPEDKKKEVFTGSYARPALKTGLALEERLGVNPFKFGMIGSTDSHTVMATADSDNYYGKFVDSEPSPERLMSKMGGILWNNRMLTAAGYAAVWAEENSREAIFDAIKRKEVYATTGPRIVLRFFGGWDFDADDLAQADYAARGYQKGVPMGGDLLGGDLKGADAKNTAPRFMITASKDPDGANLDRVQVVKGWLNADGALQEKVFDVAWSDARVIDPETGVLPLVGSTVNVEKATYTNTIGAENFATVWTDPEFDSSLRAFYYVRVLEIPTPRWTTYDAQRFNLDLPDDVVASIQERVYSSPIWFTPLDE</sequence>
<gene>
    <name evidence="3" type="ORF">IMCC14465_09170</name>
</gene>
<evidence type="ECO:0000313" key="3">
    <source>
        <dbReference type="EMBL" id="EJW21121.1"/>
    </source>
</evidence>
<dbReference type="Proteomes" id="UP000004836">
    <property type="component" value="Unassembled WGS sequence"/>
</dbReference>
<dbReference type="eggNOG" id="ENOG502Z7WD">
    <property type="taxonomic scope" value="Bacteria"/>
</dbReference>
<dbReference type="Gene3D" id="3.20.20.140">
    <property type="entry name" value="Metal-dependent hydrolases"/>
    <property type="match status" value="1"/>
</dbReference>
<reference evidence="3 4" key="1">
    <citation type="journal article" date="2012" name="J. Bacteriol.">
        <title>Genome Sequence of Strain IMCC14465, Isolated from the East Sea, Belonging to the PS1 Clade of Alphaproteobacteria.</title>
        <authorList>
            <person name="Yang S.J."/>
            <person name="Kang I."/>
            <person name="Cho J.C."/>
        </authorList>
    </citation>
    <scope>NUCLEOTIDE SEQUENCE [LARGE SCALE GENOMIC DNA]</scope>
    <source>
        <strain evidence="3 4">IMCC14465</strain>
    </source>
</reference>
<dbReference type="EMBL" id="ALYF01000003">
    <property type="protein sequence ID" value="EJW21121.1"/>
    <property type="molecule type" value="Genomic_DNA"/>
</dbReference>
<evidence type="ECO:0000313" key="4">
    <source>
        <dbReference type="Proteomes" id="UP000004836"/>
    </source>
</evidence>
<evidence type="ECO:0008006" key="5">
    <source>
        <dbReference type="Google" id="ProtNLM"/>
    </source>
</evidence>
<dbReference type="AlphaFoldDB" id="J9DGX5"/>
<dbReference type="STRING" id="1220535.IMCC14465_09170"/>
<name>J9DGX5_9PROT</name>
<evidence type="ECO:0000256" key="2">
    <source>
        <dbReference type="SAM" id="SignalP"/>
    </source>
</evidence>
<dbReference type="PROSITE" id="PS51257">
    <property type="entry name" value="PROKAR_LIPOPROTEIN"/>
    <property type="match status" value="1"/>
</dbReference>
<dbReference type="Pfam" id="PF12228">
    <property type="entry name" value="DUF3604"/>
    <property type="match status" value="1"/>
</dbReference>